<proteinExistence type="predicted"/>
<sequence length="123" mass="13486">MDSYAKRRLELNDYVGIPLNKNFHPLVVEAKGQEKKENLKFRGDSASPWRDSASPSGIRVDVLATDSLEELVEQQFGVRSQVAVKRISSISSAVSVSPDFGPMQGARPQLARTSVRCRGQGPS</sequence>
<reference evidence="2 3" key="1">
    <citation type="journal article" date="2017" name="Nat. Commun.">
        <title>Genome assembly with in vitro proximity ligation data and whole-genome triplication in lettuce.</title>
        <authorList>
            <person name="Reyes-Chin-Wo S."/>
            <person name="Wang Z."/>
            <person name="Yang X."/>
            <person name="Kozik A."/>
            <person name="Arikit S."/>
            <person name="Song C."/>
            <person name="Xia L."/>
            <person name="Froenicke L."/>
            <person name="Lavelle D.O."/>
            <person name="Truco M.J."/>
            <person name="Xia R."/>
            <person name="Zhu S."/>
            <person name="Xu C."/>
            <person name="Xu H."/>
            <person name="Xu X."/>
            <person name="Cox K."/>
            <person name="Korf I."/>
            <person name="Meyers B.C."/>
            <person name="Michelmore R.W."/>
        </authorList>
    </citation>
    <scope>NUCLEOTIDE SEQUENCE [LARGE SCALE GENOMIC DNA]</scope>
    <source>
        <strain evidence="3">cv. Salinas</strain>
        <tissue evidence="2">Seedlings</tissue>
    </source>
</reference>
<dbReference type="EMBL" id="NBSK02000001">
    <property type="protein sequence ID" value="KAJ0225749.1"/>
    <property type="molecule type" value="Genomic_DNA"/>
</dbReference>
<gene>
    <name evidence="2" type="ORF">LSAT_V11C100010230</name>
</gene>
<feature type="region of interest" description="Disordered" evidence="1">
    <location>
        <begin position="101"/>
        <end position="123"/>
    </location>
</feature>
<evidence type="ECO:0000313" key="2">
    <source>
        <dbReference type="EMBL" id="KAJ0225749.1"/>
    </source>
</evidence>
<organism evidence="2 3">
    <name type="scientific">Lactuca sativa</name>
    <name type="common">Garden lettuce</name>
    <dbReference type="NCBI Taxonomy" id="4236"/>
    <lineage>
        <taxon>Eukaryota</taxon>
        <taxon>Viridiplantae</taxon>
        <taxon>Streptophyta</taxon>
        <taxon>Embryophyta</taxon>
        <taxon>Tracheophyta</taxon>
        <taxon>Spermatophyta</taxon>
        <taxon>Magnoliopsida</taxon>
        <taxon>eudicotyledons</taxon>
        <taxon>Gunneridae</taxon>
        <taxon>Pentapetalae</taxon>
        <taxon>asterids</taxon>
        <taxon>campanulids</taxon>
        <taxon>Asterales</taxon>
        <taxon>Asteraceae</taxon>
        <taxon>Cichorioideae</taxon>
        <taxon>Cichorieae</taxon>
        <taxon>Lactucinae</taxon>
        <taxon>Lactuca</taxon>
    </lineage>
</organism>
<dbReference type="Proteomes" id="UP000235145">
    <property type="component" value="Unassembled WGS sequence"/>
</dbReference>
<dbReference type="AlphaFoldDB" id="A0A9R1WL33"/>
<comment type="caution">
    <text evidence="2">The sequence shown here is derived from an EMBL/GenBank/DDBJ whole genome shotgun (WGS) entry which is preliminary data.</text>
</comment>
<evidence type="ECO:0000313" key="3">
    <source>
        <dbReference type="Proteomes" id="UP000235145"/>
    </source>
</evidence>
<protein>
    <submittedName>
        <fullName evidence="2">Uncharacterized protein</fullName>
    </submittedName>
</protein>
<accession>A0A9R1WL33</accession>
<keyword evidence="3" id="KW-1185">Reference proteome</keyword>
<name>A0A9R1WL33_LACSA</name>
<evidence type="ECO:0000256" key="1">
    <source>
        <dbReference type="SAM" id="MobiDB-lite"/>
    </source>
</evidence>